<evidence type="ECO:0000313" key="2">
    <source>
        <dbReference type="Proteomes" id="UP000638353"/>
    </source>
</evidence>
<comment type="caution">
    <text evidence="1">The sequence shown here is derived from an EMBL/GenBank/DDBJ whole genome shotgun (WGS) entry which is preliminary data.</text>
</comment>
<dbReference type="Proteomes" id="UP000638353">
    <property type="component" value="Unassembled WGS sequence"/>
</dbReference>
<gene>
    <name evidence="1" type="ORF">GCM10010334_17070</name>
</gene>
<proteinExistence type="predicted"/>
<dbReference type="InterPro" id="IPR009351">
    <property type="entry name" value="AlkZ-like"/>
</dbReference>
<protein>
    <recommendedName>
        <fullName evidence="3">Winged helix DNA-binding domain-containing protein</fullName>
    </recommendedName>
</protein>
<sequence length="395" mass="44071">MTKTNERPRRTTALAAPAPAPVLGPRALGRATLARQLLLERDARPVKDAVHHLVGLQAQNTRPPYYSLAARLEGFDPQELSELMRTRQVARIVSMRSTIHTLTADDALTLRPLVQPVVDRELRMFLGRLPGVDGDRVAALARPFLDERPRPLKELRELLLTEWPDADPQALATVARCALPALQATPRGLWGESGQVELTGAGSWFGRPEPVLTDEDTQELLDATVLRYLDAYGPASVKDMQTWCGLTRLRTAFERLRPDLLTFRDENGVELFDLPDAPRPDADTPAPPRFLPEYDNLLLSHADRTRVGPAEYRTRTWYGNVSYCTLHVDGLIAGIWRLEESKRDDSATLLVEPFAPLSHRQRAEVEEEGARTLAILSGAAKQDVRFGQFYGTKAP</sequence>
<dbReference type="Pfam" id="PF06224">
    <property type="entry name" value="AlkZ-like"/>
    <property type="match status" value="1"/>
</dbReference>
<evidence type="ECO:0008006" key="3">
    <source>
        <dbReference type="Google" id="ProtNLM"/>
    </source>
</evidence>
<accession>A0A918WV44</accession>
<dbReference type="EMBL" id="BMVC01000003">
    <property type="protein sequence ID" value="GHC86194.1"/>
    <property type="molecule type" value="Genomic_DNA"/>
</dbReference>
<dbReference type="PANTHER" id="PTHR38479">
    <property type="entry name" value="LMO0824 PROTEIN"/>
    <property type="match status" value="1"/>
</dbReference>
<dbReference type="AlphaFoldDB" id="A0A918WV44"/>
<name>A0A918WV44_9ACTN</name>
<dbReference type="PANTHER" id="PTHR38479:SF2">
    <property type="entry name" value="WINGED HELIX DNA-BINDING DOMAIN-CONTAINING PROTEIN"/>
    <property type="match status" value="1"/>
</dbReference>
<organism evidence="1 2">
    <name type="scientific">Streptomyces finlayi</name>
    <dbReference type="NCBI Taxonomy" id="67296"/>
    <lineage>
        <taxon>Bacteria</taxon>
        <taxon>Bacillati</taxon>
        <taxon>Actinomycetota</taxon>
        <taxon>Actinomycetes</taxon>
        <taxon>Kitasatosporales</taxon>
        <taxon>Streptomycetaceae</taxon>
        <taxon>Streptomyces</taxon>
    </lineage>
</organism>
<dbReference type="RefSeq" id="WP_189822894.1">
    <property type="nucleotide sequence ID" value="NZ_BMVC01000003.1"/>
</dbReference>
<reference evidence="1" key="2">
    <citation type="submission" date="2020-09" db="EMBL/GenBank/DDBJ databases">
        <authorList>
            <person name="Sun Q."/>
            <person name="Ohkuma M."/>
        </authorList>
    </citation>
    <scope>NUCLEOTIDE SEQUENCE</scope>
    <source>
        <strain evidence="1">JCM 4637</strain>
    </source>
</reference>
<evidence type="ECO:0000313" key="1">
    <source>
        <dbReference type="EMBL" id="GHC86194.1"/>
    </source>
</evidence>
<reference evidence="1" key="1">
    <citation type="journal article" date="2014" name="Int. J. Syst. Evol. Microbiol.">
        <title>Complete genome sequence of Corynebacterium casei LMG S-19264T (=DSM 44701T), isolated from a smear-ripened cheese.</title>
        <authorList>
            <consortium name="US DOE Joint Genome Institute (JGI-PGF)"/>
            <person name="Walter F."/>
            <person name="Albersmeier A."/>
            <person name="Kalinowski J."/>
            <person name="Ruckert C."/>
        </authorList>
    </citation>
    <scope>NUCLEOTIDE SEQUENCE</scope>
    <source>
        <strain evidence="1">JCM 4637</strain>
    </source>
</reference>